<organism evidence="2 3">
    <name type="scientific">Agromyces ramosus</name>
    <dbReference type="NCBI Taxonomy" id="33879"/>
    <lineage>
        <taxon>Bacteria</taxon>
        <taxon>Bacillati</taxon>
        <taxon>Actinomycetota</taxon>
        <taxon>Actinomycetes</taxon>
        <taxon>Micrococcales</taxon>
        <taxon>Microbacteriaceae</taxon>
        <taxon>Agromyces</taxon>
    </lineage>
</organism>
<keyword evidence="3" id="KW-1185">Reference proteome</keyword>
<evidence type="ECO:0000313" key="3">
    <source>
        <dbReference type="Proteomes" id="UP001239083"/>
    </source>
</evidence>
<proteinExistence type="predicted"/>
<sequence length="1350" mass="149123">MTERDETDDLAASAGRPSAWEWLGAHKHAQLLPTPWLTDAELEDFVEVLLISERLLGSTTRHVQHVERWGVPGDKQDGIDFFGRFNDGTPAAWQVKQLEKLSRRDVRAAVKAATFDKADEFYLVFGGVATVQAREEILLHPRWTLLDRRTLTETLRLLPLQTQHSIIERYWGVQVRRQFLVAPGDAMILFEQFKATRQNPNALINDLGQLAGRDDDMERMAGALNRSGADSPQILVVSGPGGRGKTRLLIEALSAEAERAPNRVITCLAPMRVFDTAVMEELHQGAGIIVIDDAHNDPSALDPLLAFARNHPDVQIILATRPSGLRSIQGAIARASFGPHEQNLVSVGELNLTSARRLVNGLTADIKLNFGLRNYLAEQARHSPHVAVILTNLIRKRQISGSIAVNENLRRVVLARYQEVMIPSGFDGFDRDTVHRVIATYACVQPDSKQDKDTQARIADFCGLPAMQLARVTRQLIDRGVVVDHDNRLRVVPDVLADQIVEDVAVFEQFDTGFVSDLWLTFGPTHYERLALTLGELDWRIGQRGGPAIMAPVWEAIRQRLSSPYPSSLCRELDKIAPLASTQPAAVVAALEDLRKRLDLDDASGAPVLADPEDEDEQLHRRIWPDSRQTSRSDVRAKLPKLYGRAAANDPATLETAVDALLALASTDLRPSHAHPEHARRVLSDDLSNLASLPDLSYPGRIVARVVEHCETHSDEEAVAALSALKPLLAKEELETVQSSLYELSFQPHLISEIAMRPVRDQIRRLLLKEGTSARLTRAGAAVDLLREALRAPHGYFGNTVGVDAVLAWEDDDLATMRTLADVAARTRFATIRRMVRGAVSWSAEHAASLLLQHAALSLQYELDRSDDIRDTLADLIIGSPWRVVGESVDRVPDLRELAIQRESRQRELEELTEEQRNEERQAQVRAKVDSRLSRVSTLNEALARRLLESGDAPDIVSLLGDLSTEAHRLGRQPSFRGVWQSIGDIQPTLLPEVVLAIASAVDDHPLDQDLSVLITQWSLGAIDDTLAWASDAVVSGRIGVRVAIASFVAEIPWTQRQAAFSRIWLTGIGDPDERVATTFLGSGGWYLHSDPQEAASVLLAHEIPPHAAAGVLLGAWRYGDDSESTQQDRSAHSAMLSIAARAGLNDFIAQETITGAARAHPDLALDFLLDLSRQEEPLPDDINDLRTVFEEQPTALMGWLLGHLYEAPGNLGSVVTAALNDQLAPNQAQALTSRVTDLQPAELITLVQVLGSLRLWVPNNLNLAEACLDRAEATNVLDDIQPDLRRGLRLRSWSWTGNESAELNAARDACAAAADRSTSIHLRAQLVQAADWFQQTIDNLRIQERDDDW</sequence>
<dbReference type="Proteomes" id="UP001239083">
    <property type="component" value="Unassembled WGS sequence"/>
</dbReference>
<dbReference type="SUPFAM" id="SSF52540">
    <property type="entry name" value="P-loop containing nucleoside triphosphate hydrolases"/>
    <property type="match status" value="1"/>
</dbReference>
<dbReference type="InterPro" id="IPR027417">
    <property type="entry name" value="P-loop_NTPase"/>
</dbReference>
<evidence type="ECO:0008006" key="4">
    <source>
        <dbReference type="Google" id="ProtNLM"/>
    </source>
</evidence>
<accession>A0ABU0RCI3</accession>
<protein>
    <recommendedName>
        <fullName evidence="4">Restriction endonuclease</fullName>
    </recommendedName>
</protein>
<reference evidence="2 3" key="1">
    <citation type="submission" date="2023-07" db="EMBL/GenBank/DDBJ databases">
        <title>Comparative genomics of wheat-associated soil bacteria to identify genetic determinants of phenazine resistance.</title>
        <authorList>
            <person name="Mouncey N."/>
        </authorList>
    </citation>
    <scope>NUCLEOTIDE SEQUENCE [LARGE SCALE GENOMIC DNA]</scope>
    <source>
        <strain evidence="2 3">V3I3</strain>
    </source>
</reference>
<gene>
    <name evidence="2" type="ORF">QFZ26_003333</name>
</gene>
<name>A0ABU0RCI3_9MICO</name>
<feature type="coiled-coil region" evidence="1">
    <location>
        <begin position="895"/>
        <end position="926"/>
    </location>
</feature>
<dbReference type="RefSeq" id="WP_307044132.1">
    <property type="nucleotide sequence ID" value="NZ_JAUSYY010000001.1"/>
</dbReference>
<evidence type="ECO:0000313" key="2">
    <source>
        <dbReference type="EMBL" id="MDQ0895778.1"/>
    </source>
</evidence>
<evidence type="ECO:0000256" key="1">
    <source>
        <dbReference type="SAM" id="Coils"/>
    </source>
</evidence>
<keyword evidence="1" id="KW-0175">Coiled coil</keyword>
<dbReference type="EMBL" id="JAUSYY010000001">
    <property type="protein sequence ID" value="MDQ0895778.1"/>
    <property type="molecule type" value="Genomic_DNA"/>
</dbReference>
<comment type="caution">
    <text evidence="2">The sequence shown here is derived from an EMBL/GenBank/DDBJ whole genome shotgun (WGS) entry which is preliminary data.</text>
</comment>